<dbReference type="InterPro" id="IPR019734">
    <property type="entry name" value="TPR_rpt"/>
</dbReference>
<sequence length="1277" mass="138486">MSASSLRLLAAASTLALCLAEAHAQAPIPRQTPVAGSIVAAKGGEEMRFVREDAWRAAQIRQDVIGGDTLRTNAIGNLAILFADQTQIRVGRNSTLVVNGVASTQGNTQLSLESGQVWARAARGGTGVDVKTPAAVAAIRGTDWSLSVDSSGKTSLIVLEGVVELKNAQGSVTVRQGEGAVAAIGQAPTKFVLVKPNDREQMLFYYGLRDAFIGLPATPLKGPSMRAERARLTAIPPEARGAEDWLSLAEVSLELDGRTRAAQSLAEAQRHALSASQRARADLVAGLLAGLGRRWSEAEAHFSRAERGVNGDRRVTATYGRYIAASMADPKRALSEPKAQRDSALAAMAHAFVVGFKQDLKAAAEVIKAAEKKYPDDARLAIFAAQVAFLLDHKDEMRASLGRARAIDPEDPDVLAASAAVKAALESDLEGALSELRKAAAIAPGKSSVWNSLGLVESERDATLEAEAAFKRAIAEDPDDPVSYANLAIHILDQNRVDEAGALIDKTFELDPGFHAGYVYRGRYLMQTDENAKAIEATLAGLAANPAYSQGLLIAAAAYYQNGDYELAQQALDNADRLDPNDPVVSVARTAFAIDQYQADEAILSSREALRRYRARGGYFAPLAVNRQGGSFTADAYRFIGLHEWGRFYGDRVFNPFEGASYFDQAASLRPRITLTEPDLDEVNDSNLDTTSLNLTIQGLFFDPLAVAGRIGRTDIIRRPFLDAEIGGEIVDRDGRLGWKTEANVAGFVNNPVPTSFSFSASRTRGNDENVLLQEEADSGAFFIGMAPSAADRFLVFGTASEGRPSLVTLPPPAPFLERRDDTTIQAGGGWSHTFGYRNVLTAALFYSRGKSRQEQSGRETGTVEADPFLFGFPDRLGATVPYSFEALQDTRRRSETEGTVAALGHTLGIGDFTLRYGFEGQKGETNADNRTARTGLFQERAPRTFSGLLDFILSSGERSLLDSSFNAARGYADLFWRPSDRFELQAGGQYAFYNFDTRGEVRTRSFVDFYNADPLIPFLSGPIERSASTTRSVSTEQENSTFDPRIGAAFSPVEGHWLRAAYRYDTEFPLGLTLSPVSTVGLIPNLLPTTVGSRTETLAARWDAEWSPQIFTAMEYQRQDVKGLNLPILNTLSSLDLEQGRIERISATANIWLGHGIGLFGIVGFSDTENLTVGDYHGRQIPFVAERFAQAGVTFVHPSRLKFTLVQTFFGDITGNLAGQPLDDYWTTDASITWETPDRHLLIGVTALNLFDETYEFAPNVPGMGRTVAASLKARF</sequence>
<keyword evidence="8" id="KW-1185">Reference proteome</keyword>
<accession>A0A0H1RA03</accession>
<dbReference type="Proteomes" id="UP000035489">
    <property type="component" value="Unassembled WGS sequence"/>
</dbReference>
<dbReference type="Gene3D" id="1.25.40.10">
    <property type="entry name" value="Tetratricopeptide repeat domain"/>
    <property type="match status" value="2"/>
</dbReference>
<comment type="subcellular location">
    <subcellularLocation>
        <location evidence="1">Cell outer membrane</location>
    </subcellularLocation>
</comment>
<keyword evidence="3" id="KW-0998">Cell outer membrane</keyword>
<evidence type="ECO:0000256" key="3">
    <source>
        <dbReference type="ARBA" id="ARBA00023237"/>
    </source>
</evidence>
<evidence type="ECO:0000313" key="8">
    <source>
        <dbReference type="Proteomes" id="UP000035489"/>
    </source>
</evidence>
<dbReference type="PANTHER" id="PTHR38731">
    <property type="entry name" value="LIPL45-RELATED LIPOPROTEIN-RELATED"/>
    <property type="match status" value="1"/>
</dbReference>
<dbReference type="STRING" id="1225564.AA309_16695"/>
<dbReference type="GO" id="GO:0009279">
    <property type="term" value="C:cell outer membrane"/>
    <property type="evidence" value="ECO:0007669"/>
    <property type="project" value="UniProtKB-SubCell"/>
</dbReference>
<comment type="caution">
    <text evidence="7">The sequence shown here is derived from an EMBL/GenBank/DDBJ whole genome shotgun (WGS) entry which is preliminary data.</text>
</comment>
<dbReference type="SUPFAM" id="SSF56935">
    <property type="entry name" value="Porins"/>
    <property type="match status" value="1"/>
</dbReference>
<evidence type="ECO:0000259" key="6">
    <source>
        <dbReference type="Pfam" id="PF04773"/>
    </source>
</evidence>
<dbReference type="Pfam" id="PF14559">
    <property type="entry name" value="TPR_19"/>
    <property type="match status" value="1"/>
</dbReference>
<proteinExistence type="predicted"/>
<dbReference type="PROSITE" id="PS50005">
    <property type="entry name" value="TPR"/>
    <property type="match status" value="2"/>
</dbReference>
<gene>
    <name evidence="7" type="ORF">AA309_16695</name>
</gene>
<name>A0A0H1RA03_9HYPH</name>
<keyword evidence="2" id="KW-0472">Membrane</keyword>
<reference evidence="7 8" key="1">
    <citation type="submission" date="2015-05" db="EMBL/GenBank/DDBJ databases">
        <title>Draft genome sequence of Microvirga vignae strain BR3299, a novel nitrogen fixing bacteria isolated from Brazil semi-aired region.</title>
        <authorList>
            <person name="Zilli J.E."/>
            <person name="Passos S.R."/>
            <person name="Leite J."/>
            <person name="Baldani J.I."/>
            <person name="Xavier G.R."/>
            <person name="Rumjaneck N.G."/>
            <person name="Simoes-Araujo J.L."/>
        </authorList>
    </citation>
    <scope>NUCLEOTIDE SEQUENCE [LARGE SCALE GENOMIC DNA]</scope>
    <source>
        <strain evidence="7 8">BR3299</strain>
    </source>
</reference>
<feature type="signal peptide" evidence="5">
    <location>
        <begin position="1"/>
        <end position="24"/>
    </location>
</feature>
<evidence type="ECO:0000256" key="2">
    <source>
        <dbReference type="ARBA" id="ARBA00023136"/>
    </source>
</evidence>
<feature type="chain" id="PRO_5002593024" description="FecR protein domain-containing protein" evidence="5">
    <location>
        <begin position="25"/>
        <end position="1277"/>
    </location>
</feature>
<dbReference type="Gene3D" id="2.60.120.1440">
    <property type="match status" value="1"/>
</dbReference>
<organism evidence="7 8">
    <name type="scientific">Microvirga vignae</name>
    <dbReference type="NCBI Taxonomy" id="1225564"/>
    <lineage>
        <taxon>Bacteria</taxon>
        <taxon>Pseudomonadati</taxon>
        <taxon>Pseudomonadota</taxon>
        <taxon>Alphaproteobacteria</taxon>
        <taxon>Hyphomicrobiales</taxon>
        <taxon>Methylobacteriaceae</taxon>
        <taxon>Microvirga</taxon>
    </lineage>
</organism>
<feature type="repeat" description="TPR" evidence="4">
    <location>
        <begin position="549"/>
        <end position="582"/>
    </location>
</feature>
<evidence type="ECO:0000256" key="1">
    <source>
        <dbReference type="ARBA" id="ARBA00004442"/>
    </source>
</evidence>
<dbReference type="SUPFAM" id="SSF48452">
    <property type="entry name" value="TPR-like"/>
    <property type="match status" value="2"/>
</dbReference>
<dbReference type="RefSeq" id="WP_047190145.1">
    <property type="nucleotide sequence ID" value="NZ_LCYG01000042.1"/>
</dbReference>
<protein>
    <recommendedName>
        <fullName evidence="6">FecR protein domain-containing protein</fullName>
    </recommendedName>
</protein>
<feature type="domain" description="FecR protein" evidence="6">
    <location>
        <begin position="68"/>
        <end position="164"/>
    </location>
</feature>
<evidence type="ECO:0000313" key="7">
    <source>
        <dbReference type="EMBL" id="KLK92060.1"/>
    </source>
</evidence>
<dbReference type="SMART" id="SM00028">
    <property type="entry name" value="TPR"/>
    <property type="match status" value="5"/>
</dbReference>
<keyword evidence="5" id="KW-0732">Signal</keyword>
<dbReference type="EMBL" id="LCYG01000042">
    <property type="protein sequence ID" value="KLK92060.1"/>
    <property type="molecule type" value="Genomic_DNA"/>
</dbReference>
<dbReference type="PANTHER" id="PTHR38731:SF1">
    <property type="entry name" value="FECR PROTEIN DOMAIN-CONTAINING PROTEIN"/>
    <property type="match status" value="1"/>
</dbReference>
<evidence type="ECO:0000256" key="5">
    <source>
        <dbReference type="SAM" id="SignalP"/>
    </source>
</evidence>
<dbReference type="Gene3D" id="2.40.170.20">
    <property type="entry name" value="TonB-dependent receptor, beta-barrel domain"/>
    <property type="match status" value="1"/>
</dbReference>
<dbReference type="PATRIC" id="fig|1225564.3.peg.4443"/>
<dbReference type="InterPro" id="IPR036942">
    <property type="entry name" value="Beta-barrel_TonB_sf"/>
</dbReference>
<dbReference type="OrthoDB" id="7810516at2"/>
<dbReference type="AlphaFoldDB" id="A0A0H1RA03"/>
<dbReference type="InterPro" id="IPR006860">
    <property type="entry name" value="FecR"/>
</dbReference>
<keyword evidence="4" id="KW-0802">TPR repeat</keyword>
<dbReference type="Pfam" id="PF04773">
    <property type="entry name" value="FecR"/>
    <property type="match status" value="1"/>
</dbReference>
<feature type="repeat" description="TPR" evidence="4">
    <location>
        <begin position="447"/>
        <end position="480"/>
    </location>
</feature>
<evidence type="ECO:0000256" key="4">
    <source>
        <dbReference type="PROSITE-ProRule" id="PRU00339"/>
    </source>
</evidence>
<dbReference type="InterPro" id="IPR011990">
    <property type="entry name" value="TPR-like_helical_dom_sf"/>
</dbReference>